<dbReference type="KEGG" id="hoh:Hoch_4135"/>
<keyword evidence="2" id="KW-1185">Reference proteome</keyword>
<dbReference type="AlphaFoldDB" id="D0LKR3"/>
<name>D0LKR3_HALO1</name>
<organism evidence="1 2">
    <name type="scientific">Haliangium ochraceum (strain DSM 14365 / JCM 11303 / SMP-2)</name>
    <dbReference type="NCBI Taxonomy" id="502025"/>
    <lineage>
        <taxon>Bacteria</taxon>
        <taxon>Pseudomonadati</taxon>
        <taxon>Myxococcota</taxon>
        <taxon>Polyangia</taxon>
        <taxon>Haliangiales</taxon>
        <taxon>Kofleriaceae</taxon>
        <taxon>Haliangium</taxon>
    </lineage>
</organism>
<proteinExistence type="predicted"/>
<evidence type="ECO:0000313" key="2">
    <source>
        <dbReference type="Proteomes" id="UP000001880"/>
    </source>
</evidence>
<evidence type="ECO:0000313" key="1">
    <source>
        <dbReference type="EMBL" id="ACY16633.1"/>
    </source>
</evidence>
<gene>
    <name evidence="1" type="ordered locus">Hoch_4135</name>
</gene>
<accession>D0LKR3</accession>
<dbReference type="HOGENOM" id="CLU_2409190_0_0_7"/>
<dbReference type="EMBL" id="CP001804">
    <property type="protein sequence ID" value="ACY16633.1"/>
    <property type="molecule type" value="Genomic_DNA"/>
</dbReference>
<dbReference type="Proteomes" id="UP000001880">
    <property type="component" value="Chromosome"/>
</dbReference>
<reference evidence="1 2" key="1">
    <citation type="journal article" date="2010" name="Stand. Genomic Sci.">
        <title>Complete genome sequence of Haliangium ochraceum type strain (SMP-2).</title>
        <authorList>
            <consortium name="US DOE Joint Genome Institute (JGI-PGF)"/>
            <person name="Ivanova N."/>
            <person name="Daum C."/>
            <person name="Lang E."/>
            <person name="Abt B."/>
            <person name="Kopitz M."/>
            <person name="Saunders E."/>
            <person name="Lapidus A."/>
            <person name="Lucas S."/>
            <person name="Glavina Del Rio T."/>
            <person name="Nolan M."/>
            <person name="Tice H."/>
            <person name="Copeland A."/>
            <person name="Cheng J.F."/>
            <person name="Chen F."/>
            <person name="Bruce D."/>
            <person name="Goodwin L."/>
            <person name="Pitluck S."/>
            <person name="Mavromatis K."/>
            <person name="Pati A."/>
            <person name="Mikhailova N."/>
            <person name="Chen A."/>
            <person name="Palaniappan K."/>
            <person name="Land M."/>
            <person name="Hauser L."/>
            <person name="Chang Y.J."/>
            <person name="Jeffries C.D."/>
            <person name="Detter J.C."/>
            <person name="Brettin T."/>
            <person name="Rohde M."/>
            <person name="Goker M."/>
            <person name="Bristow J."/>
            <person name="Markowitz V."/>
            <person name="Eisen J.A."/>
            <person name="Hugenholtz P."/>
            <person name="Kyrpides N.C."/>
            <person name="Klenk H.P."/>
        </authorList>
    </citation>
    <scope>NUCLEOTIDE SEQUENCE [LARGE SCALE GENOMIC DNA]</scope>
    <source>
        <strain evidence="2">DSM 14365 / CIP 107738 / JCM 11303 / AJ 13395 / SMP-2</strain>
    </source>
</reference>
<dbReference type="STRING" id="502025.Hoch_4135"/>
<sequence length="92" mass="9737">MALVDVASLADTVRELHSCSLLNHVRSLVSRCVEIGRLLEANPRTGGVGLRAHRAACLRGRAADMRLDVAYIVLLAKGVLDAFEVGERGGGA</sequence>
<protein>
    <submittedName>
        <fullName evidence="1">Uncharacterized protein</fullName>
    </submittedName>
</protein>